<keyword evidence="3" id="KW-1185">Reference proteome</keyword>
<dbReference type="Pfam" id="PF07093">
    <property type="entry name" value="SGT1"/>
    <property type="match status" value="1"/>
</dbReference>
<dbReference type="GO" id="GO:0005634">
    <property type="term" value="C:nucleus"/>
    <property type="evidence" value="ECO:0007669"/>
    <property type="project" value="TreeGrafter"/>
</dbReference>
<gene>
    <name evidence="2" type="ORF">B0T11DRAFT_12199</name>
</gene>
<protein>
    <submittedName>
        <fullName evidence="2">SGT1 protein-domain-containing protein</fullName>
    </submittedName>
</protein>
<dbReference type="PANTHER" id="PTHR13060:SF0">
    <property type="entry name" value="PROTEIN ECDYSONELESS HOMOLOG"/>
    <property type="match status" value="1"/>
</dbReference>
<feature type="compositionally biased region" description="Acidic residues" evidence="1">
    <location>
        <begin position="554"/>
        <end position="565"/>
    </location>
</feature>
<dbReference type="EMBL" id="JAGPXD010000001">
    <property type="protein sequence ID" value="KAH7375712.1"/>
    <property type="molecule type" value="Genomic_DNA"/>
</dbReference>
<dbReference type="Proteomes" id="UP000813385">
    <property type="component" value="Unassembled WGS sequence"/>
</dbReference>
<sequence length="616" mass="68898">MKNFEHHQGKPDGPLPGPGDNCVEYMLFLVDPSDPSKKTHLSKFEELRKAAMSLVQRLAPNYIWQRDEFSLALRHDQQLTYLHGIVDFGDSVEDEWLVVYLLRELTLSRPDLWIRVFDGDGEFLLIEAANSIPPWINPEMDRNRPWIHQGQLLIIRPRPGDDSSHEGLSLGTAISLIRTRRDALFHSDQIDSEAFYRLDKYPEHIAKSIHRAFITVPRKVAYVLRERPKSISPAVDAFYLRDGKSLQPILAEASPLCFPPEDLVTVCATFSRVLYAQVRSQRFDPPPLWAPLFNEQPDGKARYRLEMGMKLTCGFEMMVGNLNTYDSRIVREVGIILEDLEEENDAQLLPSDREISQWSDSMKEDDDSWLDINYEDFERELDGRGSRAAETETKGFGDVKTQADLRKLVARFESFLDDDSAGVDGAEVDRMDRDDDDDDDDDDETGAMDSESSDDEDTAVKFDEEAFAELMRGAMGISTSAPSTRPGHTVEVAAPNEPAHTGDNEELSELAAQFEAELRQHGALKLDNMPARAAGADGKGKGKERATDGATSSDDSDAASEDGEMDIDYNLAKNILESFKSQAGMAGPAGNLLGMFGVQLPRDEEDSRVASGPTRK</sequence>
<feature type="region of interest" description="Disordered" evidence="1">
    <location>
        <begin position="419"/>
        <end position="505"/>
    </location>
</feature>
<dbReference type="PANTHER" id="PTHR13060">
    <property type="entry name" value="SGT1 PROTEIN HSGT1 SUPPRESSOR OF GCR2"/>
    <property type="match status" value="1"/>
</dbReference>
<evidence type="ECO:0000313" key="2">
    <source>
        <dbReference type="EMBL" id="KAH7375712.1"/>
    </source>
</evidence>
<comment type="caution">
    <text evidence="2">The sequence shown here is derived from an EMBL/GenBank/DDBJ whole genome shotgun (WGS) entry which is preliminary data.</text>
</comment>
<dbReference type="InterPro" id="IPR010770">
    <property type="entry name" value="Ecd"/>
</dbReference>
<proteinExistence type="predicted"/>
<evidence type="ECO:0000256" key="1">
    <source>
        <dbReference type="SAM" id="MobiDB-lite"/>
    </source>
</evidence>
<dbReference type="AlphaFoldDB" id="A0A8K0TSG0"/>
<feature type="region of interest" description="Disordered" evidence="1">
    <location>
        <begin position="597"/>
        <end position="616"/>
    </location>
</feature>
<reference evidence="2" key="1">
    <citation type="journal article" date="2021" name="Nat. Commun.">
        <title>Genetic determinants of endophytism in the Arabidopsis root mycobiome.</title>
        <authorList>
            <person name="Mesny F."/>
            <person name="Miyauchi S."/>
            <person name="Thiergart T."/>
            <person name="Pickel B."/>
            <person name="Atanasova L."/>
            <person name="Karlsson M."/>
            <person name="Huettel B."/>
            <person name="Barry K.W."/>
            <person name="Haridas S."/>
            <person name="Chen C."/>
            <person name="Bauer D."/>
            <person name="Andreopoulos W."/>
            <person name="Pangilinan J."/>
            <person name="LaButti K."/>
            <person name="Riley R."/>
            <person name="Lipzen A."/>
            <person name="Clum A."/>
            <person name="Drula E."/>
            <person name="Henrissat B."/>
            <person name="Kohler A."/>
            <person name="Grigoriev I.V."/>
            <person name="Martin F.M."/>
            <person name="Hacquard S."/>
        </authorList>
    </citation>
    <scope>NUCLEOTIDE SEQUENCE</scope>
    <source>
        <strain evidence="2">MPI-CAGE-AT-0016</strain>
    </source>
</reference>
<feature type="compositionally biased region" description="Acidic residues" evidence="1">
    <location>
        <begin position="434"/>
        <end position="457"/>
    </location>
</feature>
<feature type="compositionally biased region" description="Basic and acidic residues" evidence="1">
    <location>
        <begin position="538"/>
        <end position="547"/>
    </location>
</feature>
<name>A0A8K0TSG0_9PEZI</name>
<dbReference type="OrthoDB" id="27237at2759"/>
<accession>A0A8K0TSG0</accession>
<organism evidence="2 3">
    <name type="scientific">Plectosphaerella cucumerina</name>
    <dbReference type="NCBI Taxonomy" id="40658"/>
    <lineage>
        <taxon>Eukaryota</taxon>
        <taxon>Fungi</taxon>
        <taxon>Dikarya</taxon>
        <taxon>Ascomycota</taxon>
        <taxon>Pezizomycotina</taxon>
        <taxon>Sordariomycetes</taxon>
        <taxon>Hypocreomycetidae</taxon>
        <taxon>Glomerellales</taxon>
        <taxon>Plectosphaerellaceae</taxon>
        <taxon>Plectosphaerella</taxon>
    </lineage>
</organism>
<feature type="region of interest" description="Disordered" evidence="1">
    <location>
        <begin position="523"/>
        <end position="565"/>
    </location>
</feature>
<evidence type="ECO:0000313" key="3">
    <source>
        <dbReference type="Proteomes" id="UP000813385"/>
    </source>
</evidence>